<gene>
    <name evidence="7" type="ORF">DEO72_LG10g4247</name>
</gene>
<dbReference type="Pfam" id="PF02365">
    <property type="entry name" value="NAM"/>
    <property type="match status" value="2"/>
</dbReference>
<dbReference type="GO" id="GO:0006355">
    <property type="term" value="P:regulation of DNA-templated transcription"/>
    <property type="evidence" value="ECO:0007669"/>
    <property type="project" value="InterPro"/>
</dbReference>
<evidence type="ECO:0000256" key="1">
    <source>
        <dbReference type="ARBA" id="ARBA00023015"/>
    </source>
</evidence>
<dbReference type="PANTHER" id="PTHR31744">
    <property type="entry name" value="PROTEIN CUP-SHAPED COTYLEDON 2-RELATED"/>
    <property type="match status" value="1"/>
</dbReference>
<dbReference type="InterPro" id="IPR003441">
    <property type="entry name" value="NAC-dom"/>
</dbReference>
<feature type="region of interest" description="Disordered" evidence="5">
    <location>
        <begin position="400"/>
        <end position="433"/>
    </location>
</feature>
<dbReference type="Gene3D" id="2.170.150.80">
    <property type="entry name" value="NAC domain"/>
    <property type="match status" value="2"/>
</dbReference>
<name>A0A4D6NH42_VIGUN</name>
<evidence type="ECO:0000256" key="2">
    <source>
        <dbReference type="ARBA" id="ARBA00023125"/>
    </source>
</evidence>
<evidence type="ECO:0000259" key="6">
    <source>
        <dbReference type="PROSITE" id="PS51005"/>
    </source>
</evidence>
<evidence type="ECO:0000256" key="4">
    <source>
        <dbReference type="ARBA" id="ARBA00023242"/>
    </source>
</evidence>
<protein>
    <recommendedName>
        <fullName evidence="6">NAC domain-containing protein</fullName>
    </recommendedName>
</protein>
<keyword evidence="8" id="KW-1185">Reference proteome</keyword>
<keyword evidence="4" id="KW-0539">Nucleus</keyword>
<reference evidence="7 8" key="1">
    <citation type="submission" date="2019-04" db="EMBL/GenBank/DDBJ databases">
        <title>An improved genome assembly and genetic linkage map for asparagus bean, Vigna unguiculata ssp. sesquipedialis.</title>
        <authorList>
            <person name="Xia Q."/>
            <person name="Zhang R."/>
            <person name="Dong Y."/>
        </authorList>
    </citation>
    <scope>NUCLEOTIDE SEQUENCE [LARGE SCALE GENOMIC DNA]</scope>
    <source>
        <tissue evidence="7">Leaf</tissue>
    </source>
</reference>
<proteinExistence type="predicted"/>
<dbReference type="AlphaFoldDB" id="A0A4D6NH42"/>
<feature type="domain" description="NAC" evidence="6">
    <location>
        <begin position="215"/>
        <end position="359"/>
    </location>
</feature>
<dbReference type="EMBL" id="CP039354">
    <property type="protein sequence ID" value="QCE12996.1"/>
    <property type="molecule type" value="Genomic_DNA"/>
</dbReference>
<evidence type="ECO:0000313" key="8">
    <source>
        <dbReference type="Proteomes" id="UP000501690"/>
    </source>
</evidence>
<keyword evidence="3" id="KW-0804">Transcription</keyword>
<organism evidence="7 8">
    <name type="scientific">Vigna unguiculata</name>
    <name type="common">Cowpea</name>
    <dbReference type="NCBI Taxonomy" id="3917"/>
    <lineage>
        <taxon>Eukaryota</taxon>
        <taxon>Viridiplantae</taxon>
        <taxon>Streptophyta</taxon>
        <taxon>Embryophyta</taxon>
        <taxon>Tracheophyta</taxon>
        <taxon>Spermatophyta</taxon>
        <taxon>Magnoliopsida</taxon>
        <taxon>eudicotyledons</taxon>
        <taxon>Gunneridae</taxon>
        <taxon>Pentapetalae</taxon>
        <taxon>rosids</taxon>
        <taxon>fabids</taxon>
        <taxon>Fabales</taxon>
        <taxon>Fabaceae</taxon>
        <taxon>Papilionoideae</taxon>
        <taxon>50 kb inversion clade</taxon>
        <taxon>NPAAA clade</taxon>
        <taxon>indigoferoid/millettioid clade</taxon>
        <taxon>Phaseoleae</taxon>
        <taxon>Vigna</taxon>
    </lineage>
</organism>
<sequence>MEKLNFLKNGELRLPPGFRFHPTDEELVMQYLKRKVFSCPLPASVIPEFDVCKSDPWDLPGDLEKERYFFSTKEPKYPNGNRSNRATSSGYWKATGLDKQILTSKGNQVVGMKKTLVFYRGKPPHGSRTDWIMHEEKPIPRLLPAVELPMNQMSMKRAVAPTPSLILEQNLDTLHLNSSTTTCFSFIVFPCNYLLSTGSQGSLGLQSSMLLKLVLPPGFRFHPTDEELVVQYLKRKVFSCPLPASVIPEFDVCKSDPWDLPGDLEKERYFFSTKEPKYPNGNRSNRATSSGYWKATGLDKQILTSKGNQVVGMKKTLVFYRGKPPHGSRTDWIMHEYRLLNSPSQAPMENWVLCRIFLKRRSGGRNGEEKEMESLRGKVDSRKVRKLKMVFYDFLAQSKTDCSSSAGSGITHESDENEESSSSNTFPYVRRKP</sequence>
<dbReference type="Proteomes" id="UP000501690">
    <property type="component" value="Linkage Group LG10"/>
</dbReference>
<feature type="domain" description="NAC" evidence="6">
    <location>
        <begin position="14"/>
        <end position="161"/>
    </location>
</feature>
<accession>A0A4D6NH42</accession>
<dbReference type="PROSITE" id="PS51005">
    <property type="entry name" value="NAC"/>
    <property type="match status" value="2"/>
</dbReference>
<dbReference type="SUPFAM" id="SSF101941">
    <property type="entry name" value="NAC domain"/>
    <property type="match status" value="2"/>
</dbReference>
<dbReference type="GO" id="GO:0003677">
    <property type="term" value="F:DNA binding"/>
    <property type="evidence" value="ECO:0007669"/>
    <property type="project" value="UniProtKB-KW"/>
</dbReference>
<keyword evidence="2" id="KW-0238">DNA-binding</keyword>
<evidence type="ECO:0000313" key="7">
    <source>
        <dbReference type="EMBL" id="QCE12996.1"/>
    </source>
</evidence>
<evidence type="ECO:0000256" key="3">
    <source>
        <dbReference type="ARBA" id="ARBA00023163"/>
    </source>
</evidence>
<keyword evidence="1" id="KW-0805">Transcription regulation</keyword>
<dbReference type="PANTHER" id="PTHR31744:SF93">
    <property type="entry name" value="NAC DOMAIN-CONTAINING PROTEIN"/>
    <property type="match status" value="1"/>
</dbReference>
<dbReference type="InterPro" id="IPR036093">
    <property type="entry name" value="NAC_dom_sf"/>
</dbReference>
<evidence type="ECO:0000256" key="5">
    <source>
        <dbReference type="SAM" id="MobiDB-lite"/>
    </source>
</evidence>